<evidence type="ECO:0000313" key="2">
    <source>
        <dbReference type="RefSeq" id="XP_015609356.1"/>
    </source>
</evidence>
<accession>A0AAJ7FUT1</accession>
<name>A0AAJ7FUT1_CEPCN</name>
<protein>
    <submittedName>
        <fullName evidence="2">Uncharacterized protein LOC107274606 isoform X1</fullName>
    </submittedName>
</protein>
<dbReference type="KEGG" id="ccin:107274606"/>
<reference evidence="2" key="1">
    <citation type="submission" date="2025-08" db="UniProtKB">
        <authorList>
            <consortium name="RefSeq"/>
        </authorList>
    </citation>
    <scope>IDENTIFICATION</scope>
</reference>
<dbReference type="RefSeq" id="XP_015609356.1">
    <property type="nucleotide sequence ID" value="XM_015753870.2"/>
</dbReference>
<evidence type="ECO:0000313" key="1">
    <source>
        <dbReference type="Proteomes" id="UP000694920"/>
    </source>
</evidence>
<dbReference type="Proteomes" id="UP000694920">
    <property type="component" value="Unplaced"/>
</dbReference>
<sequence length="109" mass="12202">MLTTIFLNNDRKHFHDKENRLSRHSYACASSECILILDAAVTDASPRDPHKYLSSIPTIRTNQPEAEKDSALLTMAADDAIVIRNARKSYGKGVQILDDLNMIVKRGSM</sequence>
<dbReference type="AlphaFoldDB" id="A0AAJ7FUT1"/>
<organism evidence="1 2">
    <name type="scientific">Cephus cinctus</name>
    <name type="common">Wheat stem sawfly</name>
    <dbReference type="NCBI Taxonomy" id="211228"/>
    <lineage>
        <taxon>Eukaryota</taxon>
        <taxon>Metazoa</taxon>
        <taxon>Ecdysozoa</taxon>
        <taxon>Arthropoda</taxon>
        <taxon>Hexapoda</taxon>
        <taxon>Insecta</taxon>
        <taxon>Pterygota</taxon>
        <taxon>Neoptera</taxon>
        <taxon>Endopterygota</taxon>
        <taxon>Hymenoptera</taxon>
        <taxon>Cephoidea</taxon>
        <taxon>Cephidae</taxon>
        <taxon>Cephus</taxon>
    </lineage>
</organism>
<proteinExistence type="predicted"/>
<gene>
    <name evidence="2" type="primary">LOC107274606</name>
</gene>
<keyword evidence="1" id="KW-1185">Reference proteome</keyword>
<dbReference type="GeneID" id="107274606"/>